<protein>
    <submittedName>
        <fullName evidence="1">Uncharacterized protein</fullName>
    </submittedName>
</protein>
<dbReference type="EMBL" id="FIFW01000028">
    <property type="protein sequence ID" value="CYU96168.1"/>
    <property type="molecule type" value="Genomic_DNA"/>
</dbReference>
<accession>A0A0Z8GCD1</accession>
<sequence length="123" mass="14405">MIYILKPFFYPNTIERILNQLGRSFQVKHKEDFPVAHQINYYFIINTPQNIFWDGMNVAKAIRQRDNTGLLILIDEAPDYQVCFRSHLSFLAVLTPHQAQTELKEYLQNSPLHEKAVSILLIS</sequence>
<evidence type="ECO:0000313" key="2">
    <source>
        <dbReference type="Proteomes" id="UP000073434"/>
    </source>
</evidence>
<dbReference type="RefSeq" id="WP_044687941.1">
    <property type="nucleotide sequence ID" value="NZ_CEEW01000031.1"/>
</dbReference>
<proteinExistence type="predicted"/>
<dbReference type="Proteomes" id="UP000073434">
    <property type="component" value="Unassembled WGS sequence"/>
</dbReference>
<dbReference type="AlphaFoldDB" id="A0A0Z8GCD1"/>
<name>A0A0Z8GCD1_STRSU</name>
<gene>
    <name evidence="1" type="ORF">ERS132385_02032</name>
</gene>
<organism evidence="1 2">
    <name type="scientific">Streptococcus suis</name>
    <dbReference type="NCBI Taxonomy" id="1307"/>
    <lineage>
        <taxon>Bacteria</taxon>
        <taxon>Bacillati</taxon>
        <taxon>Bacillota</taxon>
        <taxon>Bacilli</taxon>
        <taxon>Lactobacillales</taxon>
        <taxon>Streptococcaceae</taxon>
        <taxon>Streptococcus</taxon>
    </lineage>
</organism>
<evidence type="ECO:0000313" key="1">
    <source>
        <dbReference type="EMBL" id="CYU96168.1"/>
    </source>
</evidence>
<reference evidence="1 2" key="1">
    <citation type="submission" date="2016-02" db="EMBL/GenBank/DDBJ databases">
        <authorList>
            <consortium name="Pathogen Informatics"/>
        </authorList>
    </citation>
    <scope>NUCLEOTIDE SEQUENCE [LARGE SCALE GENOMIC DNA]</scope>
    <source>
        <strain evidence="1 2">LSS23</strain>
    </source>
</reference>